<dbReference type="EMBL" id="JAAXKZ010000247">
    <property type="protein sequence ID" value="NMH95676.1"/>
    <property type="molecule type" value="Genomic_DNA"/>
</dbReference>
<feature type="region of interest" description="Disordered" evidence="1">
    <location>
        <begin position="592"/>
        <end position="612"/>
    </location>
</feature>
<dbReference type="InterPro" id="IPR001584">
    <property type="entry name" value="Integrase_cat-core"/>
</dbReference>
<dbReference type="InterPro" id="IPR009057">
    <property type="entry name" value="Homeodomain-like_sf"/>
</dbReference>
<dbReference type="AlphaFoldDB" id="A0A848DTE9"/>
<evidence type="ECO:0000259" key="2">
    <source>
        <dbReference type="PROSITE" id="PS50994"/>
    </source>
</evidence>
<dbReference type="GO" id="GO:0015074">
    <property type="term" value="P:DNA integration"/>
    <property type="evidence" value="ECO:0007669"/>
    <property type="project" value="InterPro"/>
</dbReference>
<dbReference type="Proteomes" id="UP000586918">
    <property type="component" value="Unassembled WGS sequence"/>
</dbReference>
<feature type="region of interest" description="Disordered" evidence="1">
    <location>
        <begin position="325"/>
        <end position="361"/>
    </location>
</feature>
<evidence type="ECO:0000256" key="1">
    <source>
        <dbReference type="SAM" id="MobiDB-lite"/>
    </source>
</evidence>
<protein>
    <submittedName>
        <fullName evidence="3">IS481 family transposase</fullName>
    </submittedName>
</protein>
<dbReference type="PANTHER" id="PTHR35004">
    <property type="entry name" value="TRANSPOSASE RV3428C-RELATED"/>
    <property type="match status" value="1"/>
</dbReference>
<dbReference type="SUPFAM" id="SSF53098">
    <property type="entry name" value="Ribonuclease H-like"/>
    <property type="match status" value="1"/>
</dbReference>
<dbReference type="Pfam" id="PF13683">
    <property type="entry name" value="rve_3"/>
    <property type="match status" value="1"/>
</dbReference>
<feature type="compositionally biased region" description="Pro residues" evidence="1">
    <location>
        <begin position="333"/>
        <end position="342"/>
    </location>
</feature>
<evidence type="ECO:0000313" key="3">
    <source>
        <dbReference type="EMBL" id="NMH95676.1"/>
    </source>
</evidence>
<comment type="caution">
    <text evidence="3">The sequence shown here is derived from an EMBL/GenBank/DDBJ whole genome shotgun (WGS) entry which is preliminary data.</text>
</comment>
<dbReference type="PROSITE" id="PS50994">
    <property type="entry name" value="INTEGRASE"/>
    <property type="match status" value="1"/>
</dbReference>
<dbReference type="NCBIfam" id="NF033577">
    <property type="entry name" value="transpos_IS481"/>
    <property type="match status" value="1"/>
</dbReference>
<accession>A0A848DTE9</accession>
<proteinExistence type="predicted"/>
<dbReference type="SUPFAM" id="SSF46689">
    <property type="entry name" value="Homeodomain-like"/>
    <property type="match status" value="1"/>
</dbReference>
<feature type="compositionally biased region" description="Low complexity" evidence="1">
    <location>
        <begin position="343"/>
        <end position="361"/>
    </location>
</feature>
<gene>
    <name evidence="3" type="ORF">HF519_29930</name>
</gene>
<dbReference type="InterPro" id="IPR012337">
    <property type="entry name" value="RNaseH-like_sf"/>
</dbReference>
<feature type="domain" description="Integrase catalytic" evidence="2">
    <location>
        <begin position="135"/>
        <end position="310"/>
    </location>
</feature>
<reference evidence="3 4" key="1">
    <citation type="submission" date="2020-04" db="EMBL/GenBank/DDBJ databases">
        <authorList>
            <person name="Klaysubun C."/>
            <person name="Duangmal K."/>
            <person name="Lipun K."/>
        </authorList>
    </citation>
    <scope>NUCLEOTIDE SEQUENCE [LARGE SCALE GENOMIC DNA]</scope>
    <source>
        <strain evidence="3 4">DSM 45300</strain>
    </source>
</reference>
<dbReference type="InterPro" id="IPR036397">
    <property type="entry name" value="RNaseH_sf"/>
</dbReference>
<keyword evidence="4" id="KW-1185">Reference proteome</keyword>
<organism evidence="3 4">
    <name type="scientific">Pseudonocardia bannensis</name>
    <dbReference type="NCBI Taxonomy" id="630973"/>
    <lineage>
        <taxon>Bacteria</taxon>
        <taxon>Bacillati</taxon>
        <taxon>Actinomycetota</taxon>
        <taxon>Actinomycetes</taxon>
        <taxon>Pseudonocardiales</taxon>
        <taxon>Pseudonocardiaceae</taxon>
        <taxon>Pseudonocardia</taxon>
    </lineage>
</organism>
<dbReference type="Gene3D" id="3.30.420.10">
    <property type="entry name" value="Ribonuclease H-like superfamily/Ribonuclease H"/>
    <property type="match status" value="1"/>
</dbReference>
<dbReference type="PANTHER" id="PTHR35004:SF7">
    <property type="entry name" value="INTEGRASE PROTEIN"/>
    <property type="match status" value="1"/>
</dbReference>
<dbReference type="GO" id="GO:0003676">
    <property type="term" value="F:nucleic acid binding"/>
    <property type="evidence" value="ECO:0007669"/>
    <property type="project" value="InterPro"/>
</dbReference>
<name>A0A848DTE9_9PSEU</name>
<feature type="compositionally biased region" description="Basic residues" evidence="1">
    <location>
        <begin position="601"/>
        <end position="612"/>
    </location>
</feature>
<sequence>MALVDMSVVEQRYRAVLAVQAGETAGVVAAQFGVSRQSVQNWLRRYRSDGLAGLVDQSRRPDTSPRQTAAKVERVICEMRREHPRWGARRIAHELARAGVTPVPSRATVHRVLRRHGMVDVRPRRRPRESYLRWERQIPMALWQLDIVGGIPVLDEHGRTVEAKIVTGVDDHSRFAVIATVVARATGRAVCLAFAEALHRYGIPAEVLTDNGKQFTARFGRGGGEVLFDRICRDNAITHRLTQPASPTTTGKVERFHQTLRRELLNDHPPFASLLAAQAAVDSWIAEYNCARPHQGIAMAYPADRFGPSQTPEARAGEDLLPLRLPPTLTSTPIPPTAPPPQAATGTEPAVEPPAVEAPEPVSAPWTGGPVEFDRVVPPSGNLGVMGKQFWLGPARAGVVVTFWADHDLIHLLIAGARVKTLRSHLSSTDLAALAAAGGRAAGPSPLPPVEPDGAALEVDRTVGRNGCVSLGQALVLAAEILAGRRVTIRIDPTMLAFFDPDTRQLLRTRPNTMTWEKVLRLRGTRPAGPPPRPNLEPVTVQRRTSNSGTIMVTGQVVALGRLHRHHVVTVHVAEHTLTIELPDGDQRVVSRTTNQPVRSIKAHRPRTTHVS</sequence>
<dbReference type="Pfam" id="PF13565">
    <property type="entry name" value="HTH_32"/>
    <property type="match status" value="1"/>
</dbReference>
<dbReference type="InterPro" id="IPR047656">
    <property type="entry name" value="IS481-like_transpos"/>
</dbReference>
<evidence type="ECO:0000313" key="4">
    <source>
        <dbReference type="Proteomes" id="UP000586918"/>
    </source>
</evidence>